<feature type="non-terminal residue" evidence="3">
    <location>
        <position position="1"/>
    </location>
</feature>
<dbReference type="AlphaFoldDB" id="A0A381Q9E5"/>
<comment type="similarity">
    <text evidence="1">To bacterial alkanal monooxygenase alpha and beta chains.</text>
</comment>
<feature type="domain" description="Luciferase-like" evidence="2">
    <location>
        <begin position="7"/>
        <end position="299"/>
    </location>
</feature>
<dbReference type="PANTHER" id="PTHR30137">
    <property type="entry name" value="LUCIFERASE-LIKE MONOOXYGENASE"/>
    <property type="match status" value="1"/>
</dbReference>
<name>A0A381Q9E5_9ZZZZ</name>
<dbReference type="Pfam" id="PF00296">
    <property type="entry name" value="Bac_luciferase"/>
    <property type="match status" value="1"/>
</dbReference>
<dbReference type="Gene3D" id="3.20.20.30">
    <property type="entry name" value="Luciferase-like domain"/>
    <property type="match status" value="1"/>
</dbReference>
<organism evidence="3">
    <name type="scientific">marine metagenome</name>
    <dbReference type="NCBI Taxonomy" id="408172"/>
    <lineage>
        <taxon>unclassified sequences</taxon>
        <taxon>metagenomes</taxon>
        <taxon>ecological metagenomes</taxon>
    </lineage>
</organism>
<dbReference type="SUPFAM" id="SSF51679">
    <property type="entry name" value="Bacterial luciferase-like"/>
    <property type="match status" value="1"/>
</dbReference>
<dbReference type="GO" id="GO:0016705">
    <property type="term" value="F:oxidoreductase activity, acting on paired donors, with incorporation or reduction of molecular oxygen"/>
    <property type="evidence" value="ECO:0007669"/>
    <property type="project" value="InterPro"/>
</dbReference>
<dbReference type="NCBIfam" id="TIGR03558">
    <property type="entry name" value="oxido_grp_1"/>
    <property type="match status" value="1"/>
</dbReference>
<dbReference type="InterPro" id="IPR036661">
    <property type="entry name" value="Luciferase-like_sf"/>
</dbReference>
<evidence type="ECO:0000256" key="1">
    <source>
        <dbReference type="ARBA" id="ARBA00007789"/>
    </source>
</evidence>
<evidence type="ECO:0000259" key="2">
    <source>
        <dbReference type="Pfam" id="PF00296"/>
    </source>
</evidence>
<sequence>VDSIPLSVLDLATVSSDATSAQALQEATLVAQRAEELGYLRFWVAEHHNMNTVASTSPAVLIAHVAASTERIKVGSGGVMLPNHAPLVIAEQFALLEALHPGRIDLGIGRAPGSDRQTMAVIRGSAVALSVEDFPRDLIDVMGLLGDVRTDHGLWNKFSATPVATSSPHVILLGSSGFSAQLSGVLGLPFAFANHFDTGGTLEAVQIYRDSFRPSPILEEPYTIVSASAIAAGTSEEAERLAAPSRLRKYGMRTGRFLPLCSPDEAMSHSEWERAAAMPSNAVNGTADQVVAGLNQLAEQTKANELFVYGATYGVAERLMSLELIAKRWELEASLTDAENNLSK</sequence>
<protein>
    <recommendedName>
        <fullName evidence="2">Luciferase-like domain-containing protein</fullName>
    </recommendedName>
</protein>
<gene>
    <name evidence="3" type="ORF">METZ01_LOCUS28790</name>
</gene>
<dbReference type="FunFam" id="3.20.20.30:FF:000002">
    <property type="entry name" value="LLM class flavin-dependent oxidoreductase"/>
    <property type="match status" value="1"/>
</dbReference>
<dbReference type="InterPro" id="IPR050766">
    <property type="entry name" value="Bact_Lucif_Oxidored"/>
</dbReference>
<accession>A0A381Q9E5</accession>
<dbReference type="EMBL" id="UINC01001261">
    <property type="protein sequence ID" value="SUZ75936.1"/>
    <property type="molecule type" value="Genomic_DNA"/>
</dbReference>
<dbReference type="InterPro" id="IPR019949">
    <property type="entry name" value="CmoO-like"/>
</dbReference>
<dbReference type="GO" id="GO:0005829">
    <property type="term" value="C:cytosol"/>
    <property type="evidence" value="ECO:0007669"/>
    <property type="project" value="TreeGrafter"/>
</dbReference>
<dbReference type="PANTHER" id="PTHR30137:SF6">
    <property type="entry name" value="LUCIFERASE-LIKE MONOOXYGENASE"/>
    <property type="match status" value="1"/>
</dbReference>
<evidence type="ECO:0000313" key="3">
    <source>
        <dbReference type="EMBL" id="SUZ75936.1"/>
    </source>
</evidence>
<proteinExistence type="predicted"/>
<dbReference type="InterPro" id="IPR011251">
    <property type="entry name" value="Luciferase-like_dom"/>
</dbReference>
<reference evidence="3" key="1">
    <citation type="submission" date="2018-05" db="EMBL/GenBank/DDBJ databases">
        <authorList>
            <person name="Lanie J.A."/>
            <person name="Ng W.-L."/>
            <person name="Kazmierczak K.M."/>
            <person name="Andrzejewski T.M."/>
            <person name="Davidsen T.M."/>
            <person name="Wayne K.J."/>
            <person name="Tettelin H."/>
            <person name="Glass J.I."/>
            <person name="Rusch D."/>
            <person name="Podicherti R."/>
            <person name="Tsui H.-C.T."/>
            <person name="Winkler M.E."/>
        </authorList>
    </citation>
    <scope>NUCLEOTIDE SEQUENCE</scope>
</reference>